<dbReference type="SUPFAM" id="SSF53098">
    <property type="entry name" value="Ribonuclease H-like"/>
    <property type="match status" value="1"/>
</dbReference>
<comment type="caution">
    <text evidence="2">The sequence shown here is derived from an EMBL/GenBank/DDBJ whole genome shotgun (WGS) entry which is preliminary data.</text>
</comment>
<evidence type="ECO:0000259" key="1">
    <source>
        <dbReference type="SMART" id="SM00479"/>
    </source>
</evidence>
<evidence type="ECO:0000313" key="2">
    <source>
        <dbReference type="EMBL" id="MBD8029557.1"/>
    </source>
</evidence>
<dbReference type="GO" id="GO:0004527">
    <property type="term" value="F:exonuclease activity"/>
    <property type="evidence" value="ECO:0007669"/>
    <property type="project" value="UniProtKB-ARBA"/>
</dbReference>
<dbReference type="Pfam" id="PF00929">
    <property type="entry name" value="RNase_T"/>
    <property type="match status" value="1"/>
</dbReference>
<accession>A0A8I0HP28</accession>
<organism evidence="2 3">
    <name type="scientific">Corynebacterium gallinarum</name>
    <dbReference type="NCBI Taxonomy" id="2762214"/>
    <lineage>
        <taxon>Bacteria</taxon>
        <taxon>Bacillati</taxon>
        <taxon>Actinomycetota</taxon>
        <taxon>Actinomycetes</taxon>
        <taxon>Mycobacteriales</taxon>
        <taxon>Corynebacteriaceae</taxon>
        <taxon>Corynebacterium</taxon>
    </lineage>
</organism>
<dbReference type="RefSeq" id="WP_191732773.1">
    <property type="nucleotide sequence ID" value="NZ_JACSPR010000002.1"/>
</dbReference>
<dbReference type="InterPro" id="IPR036397">
    <property type="entry name" value="RNaseH_sf"/>
</dbReference>
<feature type="domain" description="Exonuclease" evidence="1">
    <location>
        <begin position="4"/>
        <end position="200"/>
    </location>
</feature>
<dbReference type="AlphaFoldDB" id="A0A8I0HP28"/>
<reference evidence="2 3" key="1">
    <citation type="submission" date="2020-08" db="EMBL/GenBank/DDBJ databases">
        <title>A Genomic Blueprint of the Chicken Gut Microbiome.</title>
        <authorList>
            <person name="Gilroy R."/>
            <person name="Ravi A."/>
            <person name="Getino M."/>
            <person name="Pursley I."/>
            <person name="Horton D.L."/>
            <person name="Alikhan N.-F."/>
            <person name="Baker D."/>
            <person name="Gharbi K."/>
            <person name="Hall N."/>
            <person name="Watson M."/>
            <person name="Adriaenssens E.M."/>
            <person name="Foster-Nyarko E."/>
            <person name="Jarju S."/>
            <person name="Secka A."/>
            <person name="Antonio M."/>
            <person name="Oren A."/>
            <person name="Chaudhuri R."/>
            <person name="La Ragione R.M."/>
            <person name="Hildebrand F."/>
            <person name="Pallen M.J."/>
        </authorList>
    </citation>
    <scope>NUCLEOTIDE SEQUENCE [LARGE SCALE GENOMIC DNA]</scope>
    <source>
        <strain evidence="2 3">Sa1YVA5</strain>
    </source>
</reference>
<dbReference type="EMBL" id="JACSPR010000002">
    <property type="protein sequence ID" value="MBD8029557.1"/>
    <property type="molecule type" value="Genomic_DNA"/>
</dbReference>
<dbReference type="SMART" id="SM00479">
    <property type="entry name" value="EXOIII"/>
    <property type="match status" value="1"/>
</dbReference>
<dbReference type="InterPro" id="IPR013520">
    <property type="entry name" value="Ribonucl_H"/>
</dbReference>
<sequence length="203" mass="22736">MTAAFIGLDVETTGLDAHFDIILEIGMVAFDQHLRPLGSWSSVVQHRDDHIAIRRVGDVVQKMHQDSGLWADLVDGMGKPPSNVSLEARRFMERWTDKKLPMLGSSVTFDRSFLARSMPEVLEKFHHRSLDATSVKLAAGTQFSDPGALHHLLDEFAGHYTDQLLDELGTQPHHRKPHRPIYDICASAGMTMSATTLGRTWRP</sequence>
<evidence type="ECO:0000313" key="3">
    <source>
        <dbReference type="Proteomes" id="UP000650224"/>
    </source>
</evidence>
<dbReference type="InterPro" id="IPR012337">
    <property type="entry name" value="RNaseH-like_sf"/>
</dbReference>
<gene>
    <name evidence="2" type="ORF">H9627_04300</name>
</gene>
<proteinExistence type="predicted"/>
<name>A0A8I0HP28_9CORY</name>
<keyword evidence="3" id="KW-1185">Reference proteome</keyword>
<dbReference type="Proteomes" id="UP000650224">
    <property type="component" value="Unassembled WGS sequence"/>
</dbReference>
<dbReference type="GO" id="GO:0003676">
    <property type="term" value="F:nucleic acid binding"/>
    <property type="evidence" value="ECO:0007669"/>
    <property type="project" value="InterPro"/>
</dbReference>
<protein>
    <submittedName>
        <fullName evidence="2">Oligoribonuclease</fullName>
    </submittedName>
</protein>
<dbReference type="Gene3D" id="3.30.420.10">
    <property type="entry name" value="Ribonuclease H-like superfamily/Ribonuclease H"/>
    <property type="match status" value="1"/>
</dbReference>